<evidence type="ECO:0000313" key="2">
    <source>
        <dbReference type="EMBL" id="NNH68229.1"/>
    </source>
</evidence>
<gene>
    <name evidence="2" type="ORF">HLI17_34240</name>
</gene>
<dbReference type="Proteomes" id="UP000530654">
    <property type="component" value="Unassembled WGS sequence"/>
</dbReference>
<accession>A0A7Y2RC27</accession>
<organism evidence="2 3">
    <name type="scientific">Rhizobium laguerreae</name>
    <dbReference type="NCBI Taxonomy" id="1076926"/>
    <lineage>
        <taxon>Bacteria</taxon>
        <taxon>Pseudomonadati</taxon>
        <taxon>Pseudomonadota</taxon>
        <taxon>Alphaproteobacteria</taxon>
        <taxon>Hyphomicrobiales</taxon>
        <taxon>Rhizobiaceae</taxon>
        <taxon>Rhizobium/Agrobacterium group</taxon>
        <taxon>Rhizobium</taxon>
    </lineage>
</organism>
<feature type="compositionally biased region" description="Low complexity" evidence="1">
    <location>
        <begin position="61"/>
        <end position="78"/>
    </location>
</feature>
<reference evidence="2 3" key="1">
    <citation type="submission" date="2020-04" db="EMBL/GenBank/DDBJ databases">
        <title>Rhizobium bacterial biofertilizers improve the content of phenolic compounds of Lactuca sativa L. under non-saline and saline-stress conditions.</title>
        <authorList>
            <person name="Ayuso-Calles M."/>
            <person name="Garcia-Estevez I."/>
            <person name="Jimenez-Gomez A."/>
            <person name="Flores-Felix J.D."/>
            <person name="Escribano-Bailon M."/>
            <person name="Rivas R."/>
        </authorList>
    </citation>
    <scope>NUCLEOTIDE SEQUENCE [LARGE SCALE GENOMIC DNA]</scope>
    <source>
        <strain evidence="2 3">GPTR02</strain>
    </source>
</reference>
<evidence type="ECO:0000313" key="3">
    <source>
        <dbReference type="Proteomes" id="UP000530654"/>
    </source>
</evidence>
<feature type="region of interest" description="Disordered" evidence="1">
    <location>
        <begin position="44"/>
        <end position="105"/>
    </location>
</feature>
<dbReference type="AlphaFoldDB" id="A0A7Y2RC27"/>
<comment type="caution">
    <text evidence="2">The sequence shown here is derived from an EMBL/GenBank/DDBJ whole genome shotgun (WGS) entry which is preliminary data.</text>
</comment>
<proteinExistence type="predicted"/>
<evidence type="ECO:0000256" key="1">
    <source>
        <dbReference type="SAM" id="MobiDB-lite"/>
    </source>
</evidence>
<dbReference type="EMBL" id="JABEQY010000076">
    <property type="protein sequence ID" value="NNH68229.1"/>
    <property type="molecule type" value="Genomic_DNA"/>
</dbReference>
<sequence length="105" mass="10922">MTDNDPPRIFHAQPSPEGAAWLISAWLMAELTEMPNKAITKLADLPPITNDGDNIRPSAPPHADAAAGAQTSAASFEASALAYKPEKGGPIGQSLDGPTDRCTAN</sequence>
<protein>
    <submittedName>
        <fullName evidence="2">Uncharacterized protein</fullName>
    </submittedName>
</protein>
<dbReference type="RefSeq" id="WP_162119682.1">
    <property type="nucleotide sequence ID" value="NZ_JAAEAB010000066.1"/>
</dbReference>
<name>A0A7Y2RC27_9HYPH</name>